<evidence type="ECO:0000256" key="21">
    <source>
        <dbReference type="ARBA" id="ARBA00034215"/>
    </source>
</evidence>
<feature type="transmembrane region" description="Helical" evidence="31">
    <location>
        <begin position="210"/>
        <end position="229"/>
    </location>
</feature>
<comment type="catalytic activity">
    <reaction evidence="24">
        <text>tauroallocholate(out) + 2 Na(+)(out) = tauroallocholate(in) + 2 Na(+)(in)</text>
        <dbReference type="Rhea" id="RHEA:51840"/>
        <dbReference type="ChEBI" id="CHEBI:29101"/>
        <dbReference type="ChEBI" id="CHEBI:191406"/>
    </reaction>
</comment>
<accession>F6V3B4</accession>
<evidence type="ECO:0000256" key="28">
    <source>
        <dbReference type="ARBA" id="ARBA00048327"/>
    </source>
</evidence>
<evidence type="ECO:0000256" key="5">
    <source>
        <dbReference type="ARBA" id="ARBA00022448"/>
    </source>
</evidence>
<evidence type="ECO:0000256" key="16">
    <source>
        <dbReference type="ARBA" id="ARBA00030792"/>
    </source>
</evidence>
<evidence type="ECO:0000256" key="25">
    <source>
        <dbReference type="ARBA" id="ARBA00047596"/>
    </source>
</evidence>
<comment type="subunit">
    <text evidence="3">Monomer and homodimer.</text>
</comment>
<evidence type="ECO:0000256" key="23">
    <source>
        <dbReference type="ARBA" id="ARBA00046038"/>
    </source>
</evidence>
<comment type="subcellular location">
    <subcellularLocation>
        <location evidence="1">Membrane</location>
        <topology evidence="1">Multi-pass membrane protein</topology>
    </subcellularLocation>
</comment>
<dbReference type="PANTHER" id="PTHR10361:SF19">
    <property type="entry name" value="ILEAL SODIUM_BILE ACID COTRANSPORTER"/>
    <property type="match status" value="1"/>
</dbReference>
<comment type="catalytic activity">
    <reaction evidence="21">
        <text>glycocholate(out) + 2 Na(+)(out) = glycocholate(in) + 2 Na(+)(in)</text>
        <dbReference type="Rhea" id="RHEA:71935"/>
        <dbReference type="ChEBI" id="CHEBI:29101"/>
        <dbReference type="ChEBI" id="CHEBI:29746"/>
    </reaction>
</comment>
<keyword evidence="10" id="KW-0915">Sodium</keyword>
<evidence type="ECO:0000256" key="29">
    <source>
        <dbReference type="ARBA" id="ARBA00048338"/>
    </source>
</evidence>
<keyword evidence="11" id="KW-0445">Lipid transport</keyword>
<proteinExistence type="inferred from homology"/>
<feature type="transmembrane region" description="Helical" evidence="31">
    <location>
        <begin position="50"/>
        <end position="69"/>
    </location>
</feature>
<comment type="catalytic activity">
    <reaction evidence="30">
        <text>tauronorcholate(out) + 2 Na(+)(out) = tauronorcholate(in) + 2 Na(+)(in)</text>
        <dbReference type="Rhea" id="RHEA:71915"/>
        <dbReference type="ChEBI" id="CHEBI:29101"/>
        <dbReference type="ChEBI" id="CHEBI:191405"/>
    </reaction>
</comment>
<feature type="transmembrane region" description="Helical" evidence="31">
    <location>
        <begin position="81"/>
        <end position="100"/>
    </location>
</feature>
<evidence type="ECO:0000313" key="32">
    <source>
        <dbReference type="Ensembl" id="ENSCINP00000012686.3"/>
    </source>
</evidence>
<evidence type="ECO:0000256" key="13">
    <source>
        <dbReference type="ARBA" id="ARBA00023136"/>
    </source>
</evidence>
<dbReference type="InParanoid" id="F6V3B4"/>
<evidence type="ECO:0000256" key="9">
    <source>
        <dbReference type="ARBA" id="ARBA00022989"/>
    </source>
</evidence>
<keyword evidence="14" id="KW-0325">Glycoprotein</keyword>
<dbReference type="AlphaFoldDB" id="F6V3B4"/>
<evidence type="ECO:0000256" key="6">
    <source>
        <dbReference type="ARBA" id="ARBA00022553"/>
    </source>
</evidence>
<reference evidence="32" key="3">
    <citation type="submission" date="2025-08" db="UniProtKB">
        <authorList>
            <consortium name="Ensembl"/>
        </authorList>
    </citation>
    <scope>IDENTIFICATION</scope>
</reference>
<reference evidence="32" key="4">
    <citation type="submission" date="2025-09" db="UniProtKB">
        <authorList>
            <consortium name="Ensembl"/>
        </authorList>
    </citation>
    <scope>IDENTIFICATION</scope>
</reference>
<evidence type="ECO:0000256" key="19">
    <source>
        <dbReference type="ARBA" id="ARBA00033014"/>
    </source>
</evidence>
<evidence type="ECO:0000256" key="22">
    <source>
        <dbReference type="ARBA" id="ARBA00034231"/>
    </source>
</evidence>
<dbReference type="InterPro" id="IPR004710">
    <property type="entry name" value="Bilac:Na_transpt"/>
</dbReference>
<reference evidence="32" key="2">
    <citation type="journal article" date="2008" name="Genome Biol.">
        <title>Improved genome assembly and evidence-based global gene model set for the chordate Ciona intestinalis: new insight into intron and operon populations.</title>
        <authorList>
            <person name="Satou Y."/>
            <person name="Mineta K."/>
            <person name="Ogasawara M."/>
            <person name="Sasakura Y."/>
            <person name="Shoguchi E."/>
            <person name="Ueno K."/>
            <person name="Yamada L."/>
            <person name="Matsumoto J."/>
            <person name="Wasserscheid J."/>
            <person name="Dewar K."/>
            <person name="Wiley G.B."/>
            <person name="Macmil S.L."/>
            <person name="Roe B.A."/>
            <person name="Zeller R.W."/>
            <person name="Hastings K.E."/>
            <person name="Lemaire P."/>
            <person name="Lindquist E."/>
            <person name="Endo T."/>
            <person name="Hotta K."/>
            <person name="Inaba K."/>
        </authorList>
    </citation>
    <scope>NUCLEOTIDE SEQUENCE [LARGE SCALE GENOMIC DNA]</scope>
    <source>
        <strain evidence="32">wild type</strain>
    </source>
</reference>
<evidence type="ECO:0000256" key="11">
    <source>
        <dbReference type="ARBA" id="ARBA00023055"/>
    </source>
</evidence>
<dbReference type="HOGENOM" id="CLU_034788_7_2_1"/>
<evidence type="ECO:0000256" key="3">
    <source>
        <dbReference type="ARBA" id="ARBA00011407"/>
    </source>
</evidence>
<comment type="catalytic activity">
    <reaction evidence="28">
        <text>taurocholate(out) + 2 Na(+)(out) = taurocholate(in) + 2 Na(+)(in)</text>
        <dbReference type="Rhea" id="RHEA:71875"/>
        <dbReference type="ChEBI" id="CHEBI:29101"/>
        <dbReference type="ChEBI" id="CHEBI:36257"/>
    </reaction>
</comment>
<name>F6V3B4_CIOIN</name>
<evidence type="ECO:0000256" key="26">
    <source>
        <dbReference type="ARBA" id="ARBA00047743"/>
    </source>
</evidence>
<evidence type="ECO:0000256" key="1">
    <source>
        <dbReference type="ARBA" id="ARBA00004141"/>
    </source>
</evidence>
<dbReference type="GO" id="GO:0015293">
    <property type="term" value="F:symporter activity"/>
    <property type="evidence" value="ECO:0007669"/>
    <property type="project" value="UniProtKB-KW"/>
</dbReference>
<organism evidence="32 33">
    <name type="scientific">Ciona intestinalis</name>
    <name type="common">Transparent sea squirt</name>
    <name type="synonym">Ascidia intestinalis</name>
    <dbReference type="NCBI Taxonomy" id="7719"/>
    <lineage>
        <taxon>Eukaryota</taxon>
        <taxon>Metazoa</taxon>
        <taxon>Chordata</taxon>
        <taxon>Tunicata</taxon>
        <taxon>Ascidiacea</taxon>
        <taxon>Phlebobranchia</taxon>
        <taxon>Cionidae</taxon>
        <taxon>Ciona</taxon>
    </lineage>
</organism>
<dbReference type="GO" id="GO:0006814">
    <property type="term" value="P:sodium ion transport"/>
    <property type="evidence" value="ECO:0007669"/>
    <property type="project" value="UniProtKB-KW"/>
</dbReference>
<evidence type="ECO:0000256" key="8">
    <source>
        <dbReference type="ARBA" id="ARBA00022847"/>
    </source>
</evidence>
<feature type="transmembrane region" description="Helical" evidence="31">
    <location>
        <begin position="304"/>
        <end position="326"/>
    </location>
</feature>
<keyword evidence="9 31" id="KW-1133">Transmembrane helix</keyword>
<comment type="catalytic activity">
    <reaction evidence="29">
        <text>taurochenodeoxycholate(out) + 2 Na(+)(out) = taurochenodeoxycholate(in) + 2 Na(+)(in)</text>
        <dbReference type="Rhea" id="RHEA:71923"/>
        <dbReference type="ChEBI" id="CHEBI:9407"/>
        <dbReference type="ChEBI" id="CHEBI:29101"/>
    </reaction>
</comment>
<dbReference type="GeneTree" id="ENSGT00950000182808"/>
<dbReference type="InterPro" id="IPR038770">
    <property type="entry name" value="Na+/solute_symporter_sf"/>
</dbReference>
<comment type="catalytic activity">
    <reaction evidence="27">
        <text>tauro-beta-muricholate(out) + 2 Na(+)(out) = tauro-beta-muricholate(in) + 2 Na(+)(in)</text>
        <dbReference type="Rhea" id="RHEA:72179"/>
        <dbReference type="ChEBI" id="CHEBI:29101"/>
        <dbReference type="ChEBI" id="CHEBI:133064"/>
    </reaction>
</comment>
<comment type="catalytic activity">
    <reaction evidence="25">
        <text>tauroursodeoxycholate(out) + 2 Na(+)(out) = tauroursodeoxycholate(in) + 2 Na(+)(in)</text>
        <dbReference type="Rhea" id="RHEA:71927"/>
        <dbReference type="ChEBI" id="CHEBI:29101"/>
        <dbReference type="ChEBI" id="CHEBI:132028"/>
    </reaction>
</comment>
<dbReference type="GO" id="GO:0016020">
    <property type="term" value="C:membrane"/>
    <property type="evidence" value="ECO:0007669"/>
    <property type="project" value="UniProtKB-SubCell"/>
</dbReference>
<comment type="catalytic activity">
    <reaction evidence="22">
        <text>cholate(out) + 2 Na(+)(out) = cholate(in) + 2 Na(+)(in)</text>
        <dbReference type="Rhea" id="RHEA:71911"/>
        <dbReference type="ChEBI" id="CHEBI:29101"/>
        <dbReference type="ChEBI" id="CHEBI:29747"/>
    </reaction>
</comment>
<evidence type="ECO:0000256" key="24">
    <source>
        <dbReference type="ARBA" id="ARBA00047311"/>
    </source>
</evidence>
<evidence type="ECO:0000256" key="17">
    <source>
        <dbReference type="ARBA" id="ARBA00031381"/>
    </source>
</evidence>
<evidence type="ECO:0000256" key="14">
    <source>
        <dbReference type="ARBA" id="ARBA00023180"/>
    </source>
</evidence>
<dbReference type="GO" id="GO:0006869">
    <property type="term" value="P:lipid transport"/>
    <property type="evidence" value="ECO:0007669"/>
    <property type="project" value="UniProtKB-KW"/>
</dbReference>
<evidence type="ECO:0000256" key="20">
    <source>
        <dbReference type="ARBA" id="ARBA00033223"/>
    </source>
</evidence>
<feature type="transmembrane region" description="Helical" evidence="31">
    <location>
        <begin position="179"/>
        <end position="198"/>
    </location>
</feature>
<comment type="function">
    <text evidence="23">Plays a critical role in the sodium-dependent reabsorption of bile acids from the lumen of the small intestine. Transports various bile acids, unconjugated or conjugated, such as cholate and taurocholate. Also responsible for bile acid transport in the renal proximal tubules, a salvage mechanism that helps conserve bile acids. Works collaboratively with the Na(+)-taurocholate cotransporting polypeptide (NTCP), the organic solute transporter (OST), and the bile salt export pump (BSEP), to ensure efficacious biological recycling of bile acids during enterohepatic circulation.</text>
</comment>
<evidence type="ECO:0000256" key="30">
    <source>
        <dbReference type="ARBA" id="ARBA00049276"/>
    </source>
</evidence>
<feature type="transmembrane region" description="Helical" evidence="31">
    <location>
        <begin position="139"/>
        <end position="159"/>
    </location>
</feature>
<evidence type="ECO:0000256" key="2">
    <source>
        <dbReference type="ARBA" id="ARBA00006528"/>
    </source>
</evidence>
<keyword evidence="6" id="KW-0597">Phosphoprotein</keyword>
<comment type="catalytic activity">
    <reaction evidence="26">
        <text>taurodeoxycholate(out) + 2 Na(+)(out) = taurodeoxycholate(in) + 2 Na(+)(in)</text>
        <dbReference type="Rhea" id="RHEA:72087"/>
        <dbReference type="ChEBI" id="CHEBI:29101"/>
        <dbReference type="ChEBI" id="CHEBI:36261"/>
    </reaction>
</comment>
<evidence type="ECO:0000313" key="33">
    <source>
        <dbReference type="Proteomes" id="UP000008144"/>
    </source>
</evidence>
<sequence length="368" mass="39859">MNPTTIATPPCVLEESSNASLSGIVCSNVTIGIPVVDNSELVAASEATRIATSVLIALIMFGFGCSVEPKKALAYCKKPKQFITALALQLLGMPLLGFGLSQAFRMTPPEAAGVYIQASCPGGTYSNLAAYWVDGDLNLSVLMTTMSTILSMGTLPLWLFLFPLMANTGDTLKVPFDQLGYALLGIIPPLLVGIPVNYKFPKRAPLITKICTTSGFVGFALMAIILLATQKVKYVVSWRQIVVLLLFPSIGGIVGYLATRLPWLDYNVAQRRTVAIETAMQNTALGLSIVLISFSLTLPEFGTILVFPVFYGGLQLISMFPIVAIYRFLRWKGYKCVLPNEDTEEEDTELQERTENGVSNLAFTEDGA</sequence>
<keyword evidence="15" id="KW-0739">Sodium transport</keyword>
<feature type="transmembrane region" description="Helical" evidence="31">
    <location>
        <begin position="241"/>
        <end position="258"/>
    </location>
</feature>
<dbReference type="PANTHER" id="PTHR10361">
    <property type="entry name" value="SODIUM-BILE ACID COTRANSPORTER"/>
    <property type="match status" value="1"/>
</dbReference>
<evidence type="ECO:0000256" key="15">
    <source>
        <dbReference type="ARBA" id="ARBA00023201"/>
    </source>
</evidence>
<evidence type="ECO:0000256" key="4">
    <source>
        <dbReference type="ARBA" id="ARBA00013351"/>
    </source>
</evidence>
<evidence type="ECO:0000256" key="31">
    <source>
        <dbReference type="SAM" id="Phobius"/>
    </source>
</evidence>
<comment type="similarity">
    <text evidence="2">Belongs to the bile acid:sodium symporter (BASS) (TC 2.A.28) family.</text>
</comment>
<reference evidence="33" key="1">
    <citation type="journal article" date="2002" name="Science">
        <title>The draft genome of Ciona intestinalis: insights into chordate and vertebrate origins.</title>
        <authorList>
            <person name="Dehal P."/>
            <person name="Satou Y."/>
            <person name="Campbell R.K."/>
            <person name="Chapman J."/>
            <person name="Degnan B."/>
            <person name="De Tomaso A."/>
            <person name="Davidson B."/>
            <person name="Di Gregorio A."/>
            <person name="Gelpke M."/>
            <person name="Goodstein D.M."/>
            <person name="Harafuji N."/>
            <person name="Hastings K.E."/>
            <person name="Ho I."/>
            <person name="Hotta K."/>
            <person name="Huang W."/>
            <person name="Kawashima T."/>
            <person name="Lemaire P."/>
            <person name="Martinez D."/>
            <person name="Meinertzhagen I.A."/>
            <person name="Necula S."/>
            <person name="Nonaka M."/>
            <person name="Putnam N."/>
            <person name="Rash S."/>
            <person name="Saiga H."/>
            <person name="Satake M."/>
            <person name="Terry A."/>
            <person name="Yamada L."/>
            <person name="Wang H.G."/>
            <person name="Awazu S."/>
            <person name="Azumi K."/>
            <person name="Boore J."/>
            <person name="Branno M."/>
            <person name="Chin-Bow S."/>
            <person name="DeSantis R."/>
            <person name="Doyle S."/>
            <person name="Francino P."/>
            <person name="Keys D.N."/>
            <person name="Haga S."/>
            <person name="Hayashi H."/>
            <person name="Hino K."/>
            <person name="Imai K.S."/>
            <person name="Inaba K."/>
            <person name="Kano S."/>
            <person name="Kobayashi K."/>
            <person name="Kobayashi M."/>
            <person name="Lee B.I."/>
            <person name="Makabe K.W."/>
            <person name="Manohar C."/>
            <person name="Matassi G."/>
            <person name="Medina M."/>
            <person name="Mochizuki Y."/>
            <person name="Mount S."/>
            <person name="Morishita T."/>
            <person name="Miura S."/>
            <person name="Nakayama A."/>
            <person name="Nishizaka S."/>
            <person name="Nomoto H."/>
            <person name="Ohta F."/>
            <person name="Oishi K."/>
            <person name="Rigoutsos I."/>
            <person name="Sano M."/>
            <person name="Sasaki A."/>
            <person name="Sasakura Y."/>
            <person name="Shoguchi E."/>
            <person name="Shin-i T."/>
            <person name="Spagnuolo A."/>
            <person name="Stainier D."/>
            <person name="Suzuki M.M."/>
            <person name="Tassy O."/>
            <person name="Takatori N."/>
            <person name="Tokuoka M."/>
            <person name="Yagi K."/>
            <person name="Yoshizaki F."/>
            <person name="Wada S."/>
            <person name="Zhang C."/>
            <person name="Hyatt P.D."/>
            <person name="Larimer F."/>
            <person name="Detter C."/>
            <person name="Doggett N."/>
            <person name="Glavina T."/>
            <person name="Hawkins T."/>
            <person name="Richardson P."/>
            <person name="Lucas S."/>
            <person name="Kohara Y."/>
            <person name="Levine M."/>
            <person name="Satoh N."/>
            <person name="Rokhsar D.S."/>
        </authorList>
    </citation>
    <scope>NUCLEOTIDE SEQUENCE [LARGE SCALE GENOMIC DNA]</scope>
</reference>
<evidence type="ECO:0000256" key="27">
    <source>
        <dbReference type="ARBA" id="ARBA00048013"/>
    </source>
</evidence>
<evidence type="ECO:0000256" key="7">
    <source>
        <dbReference type="ARBA" id="ARBA00022692"/>
    </source>
</evidence>
<keyword evidence="13 31" id="KW-0472">Membrane</keyword>
<dbReference type="Gene3D" id="1.20.1530.20">
    <property type="match status" value="1"/>
</dbReference>
<keyword evidence="7 31" id="KW-0812">Transmembrane</keyword>
<evidence type="ECO:0000256" key="18">
    <source>
        <dbReference type="ARBA" id="ARBA00032438"/>
    </source>
</evidence>
<keyword evidence="12" id="KW-0406">Ion transport</keyword>
<dbReference type="Ensembl" id="ENSCINT00000012686.3">
    <property type="protein sequence ID" value="ENSCINP00000012686.3"/>
    <property type="gene ID" value="ENSCING00000006144.3"/>
</dbReference>
<keyword evidence="8" id="KW-0769">Symport</keyword>
<evidence type="ECO:0000256" key="12">
    <source>
        <dbReference type="ARBA" id="ARBA00023065"/>
    </source>
</evidence>
<dbReference type="Pfam" id="PF01758">
    <property type="entry name" value="SBF"/>
    <property type="match status" value="1"/>
</dbReference>
<dbReference type="InterPro" id="IPR002657">
    <property type="entry name" value="BilAc:Na_symport/Acr3"/>
</dbReference>
<dbReference type="OMA" id="MPKQVLY"/>
<protein>
    <recommendedName>
        <fullName evidence="4">Ileal sodium/bile acid cotransporter</fullName>
    </recommendedName>
    <alternativeName>
        <fullName evidence="18">Apical sodium-dependent bile acid transporter</fullName>
    </alternativeName>
    <alternativeName>
        <fullName evidence="20">Ileal Na(+)/bile acid cotransporter</fullName>
    </alternativeName>
    <alternativeName>
        <fullName evidence="16">Ileal sodium-dependent bile acid transporter</fullName>
    </alternativeName>
    <alternativeName>
        <fullName evidence="19">Na(+)-dependent ileal bile acid transporter</fullName>
    </alternativeName>
    <alternativeName>
        <fullName evidence="17">Solute carrier family 10 member 2</fullName>
    </alternativeName>
</protein>
<keyword evidence="5" id="KW-0813">Transport</keyword>
<evidence type="ECO:0000256" key="10">
    <source>
        <dbReference type="ARBA" id="ARBA00023053"/>
    </source>
</evidence>
<keyword evidence="33" id="KW-1185">Reference proteome</keyword>
<dbReference type="Proteomes" id="UP000008144">
    <property type="component" value="Chromosome 1"/>
</dbReference>
<dbReference type="EMBL" id="EAAA01000058">
    <property type="status" value="NOT_ANNOTATED_CDS"/>
    <property type="molecule type" value="Genomic_DNA"/>
</dbReference>